<dbReference type="EMBL" id="CACVAQ010000014">
    <property type="protein sequence ID" value="CAA6798974.1"/>
    <property type="molecule type" value="Genomic_DNA"/>
</dbReference>
<keyword evidence="1" id="KW-0472">Membrane</keyword>
<organism evidence="2">
    <name type="scientific">uncultured Aureispira sp</name>
    <dbReference type="NCBI Taxonomy" id="1331704"/>
    <lineage>
        <taxon>Bacteria</taxon>
        <taxon>Pseudomonadati</taxon>
        <taxon>Bacteroidota</taxon>
        <taxon>Saprospiria</taxon>
        <taxon>Saprospirales</taxon>
        <taxon>Saprospiraceae</taxon>
        <taxon>Aureispira</taxon>
        <taxon>environmental samples</taxon>
    </lineage>
</organism>
<proteinExistence type="predicted"/>
<feature type="transmembrane region" description="Helical" evidence="1">
    <location>
        <begin position="9"/>
        <end position="29"/>
    </location>
</feature>
<reference evidence="2" key="1">
    <citation type="submission" date="2020-01" db="EMBL/GenBank/DDBJ databases">
        <authorList>
            <person name="Meier V. D."/>
            <person name="Meier V D."/>
        </authorList>
    </citation>
    <scope>NUCLEOTIDE SEQUENCE</scope>
    <source>
        <strain evidence="2">HLG_WM_MAG_10</strain>
    </source>
</reference>
<feature type="transmembrane region" description="Helical" evidence="1">
    <location>
        <begin position="35"/>
        <end position="51"/>
    </location>
</feature>
<dbReference type="AlphaFoldDB" id="A0A6S6S3T0"/>
<gene>
    <name evidence="2" type="ORF">HELGO_WM28443</name>
</gene>
<name>A0A6S6S3T0_9BACT</name>
<evidence type="ECO:0000256" key="1">
    <source>
        <dbReference type="SAM" id="Phobius"/>
    </source>
</evidence>
<keyword evidence="1" id="KW-1133">Transmembrane helix</keyword>
<evidence type="ECO:0000313" key="2">
    <source>
        <dbReference type="EMBL" id="CAA6798974.1"/>
    </source>
</evidence>
<protein>
    <submittedName>
        <fullName evidence="2">Uncharacterized protein</fullName>
    </submittedName>
</protein>
<sequence>MKKEYHFKGFYKIMSLISLCLMLVATILNAYLGEPIAMVFLLALIMIVLQYRRHTKPYIEIEKDFLQIRFTWLKTFKVTVAEIQQIDHSTKQITLHLRSGKQVGIYLGYLKAEDKKRALEDIPALLDDLN</sequence>
<accession>A0A6S6S3T0</accession>
<keyword evidence="1" id="KW-0812">Transmembrane</keyword>